<proteinExistence type="predicted"/>
<evidence type="ECO:0000313" key="3">
    <source>
        <dbReference type="Proteomes" id="UP001518989"/>
    </source>
</evidence>
<dbReference type="Pfam" id="PF09346">
    <property type="entry name" value="SMI1_KNR4"/>
    <property type="match status" value="1"/>
</dbReference>
<comment type="caution">
    <text evidence="2">The sequence shown here is derived from an EMBL/GenBank/DDBJ whole genome shotgun (WGS) entry which is preliminary data.</text>
</comment>
<reference evidence="2 3" key="1">
    <citation type="submission" date="2020-09" db="EMBL/GenBank/DDBJ databases">
        <title>Roseomonas.</title>
        <authorList>
            <person name="Zhu W."/>
        </authorList>
    </citation>
    <scope>NUCLEOTIDE SEQUENCE [LARGE SCALE GENOMIC DNA]</scope>
    <source>
        <strain evidence="2 3">573</strain>
    </source>
</reference>
<name>A0ABS3KW03_9PROT</name>
<sequence>MWEPYLRAVLPETTAVHRQRLESLLGHPLPDHYWSLAVAHQGEGLDEDSMADPQFASLILLLVLPPEEVSPDAVSYCVETCWQTMRDRYPPGLLPFADDTGGNLWAFDARSHPEDPAIVFIDHELAGEDGISPVAPSFDALLAMLEAGS</sequence>
<accession>A0ABS3KW03</accession>
<dbReference type="Gene3D" id="3.40.1580.10">
    <property type="entry name" value="SMI1/KNR4-like"/>
    <property type="match status" value="1"/>
</dbReference>
<evidence type="ECO:0000313" key="2">
    <source>
        <dbReference type="EMBL" id="MBO1081655.1"/>
    </source>
</evidence>
<dbReference type="RefSeq" id="WP_207419829.1">
    <property type="nucleotide sequence ID" value="NZ_CP061180.1"/>
</dbReference>
<evidence type="ECO:0000259" key="1">
    <source>
        <dbReference type="Pfam" id="PF09346"/>
    </source>
</evidence>
<keyword evidence="3" id="KW-1185">Reference proteome</keyword>
<dbReference type="SUPFAM" id="SSF160631">
    <property type="entry name" value="SMI1/KNR4-like"/>
    <property type="match status" value="1"/>
</dbReference>
<gene>
    <name evidence="2" type="ORF">IAI61_21710</name>
</gene>
<organism evidence="2 3">
    <name type="scientific">Roseomonas haemaphysalidis</name>
    <dbReference type="NCBI Taxonomy" id="2768162"/>
    <lineage>
        <taxon>Bacteria</taxon>
        <taxon>Pseudomonadati</taxon>
        <taxon>Pseudomonadota</taxon>
        <taxon>Alphaproteobacteria</taxon>
        <taxon>Acetobacterales</taxon>
        <taxon>Roseomonadaceae</taxon>
        <taxon>Roseomonas</taxon>
    </lineage>
</organism>
<dbReference type="Proteomes" id="UP001518989">
    <property type="component" value="Unassembled WGS sequence"/>
</dbReference>
<feature type="domain" description="Knr4/Smi1-like" evidence="1">
    <location>
        <begin position="19"/>
        <end position="143"/>
    </location>
</feature>
<dbReference type="InterPro" id="IPR018958">
    <property type="entry name" value="Knr4/Smi1-like_dom"/>
</dbReference>
<protein>
    <submittedName>
        <fullName evidence="2">SMI1/KNR4 family protein</fullName>
    </submittedName>
</protein>
<dbReference type="EMBL" id="JACTNG010000017">
    <property type="protein sequence ID" value="MBO1081655.1"/>
    <property type="molecule type" value="Genomic_DNA"/>
</dbReference>
<dbReference type="InterPro" id="IPR037883">
    <property type="entry name" value="Knr4/Smi1-like_sf"/>
</dbReference>